<protein>
    <submittedName>
        <fullName evidence="2">Uncharacterized protein</fullName>
    </submittedName>
</protein>
<dbReference type="OrthoDB" id="10543685at2759"/>
<keyword evidence="1" id="KW-0812">Transmembrane</keyword>
<gene>
    <name evidence="2" type="ORF">L596_021066</name>
</gene>
<keyword evidence="3" id="KW-1185">Reference proteome</keyword>
<organism evidence="2 3">
    <name type="scientific">Steinernema carpocapsae</name>
    <name type="common">Entomopathogenic nematode</name>
    <dbReference type="NCBI Taxonomy" id="34508"/>
    <lineage>
        <taxon>Eukaryota</taxon>
        <taxon>Metazoa</taxon>
        <taxon>Ecdysozoa</taxon>
        <taxon>Nematoda</taxon>
        <taxon>Chromadorea</taxon>
        <taxon>Rhabditida</taxon>
        <taxon>Tylenchina</taxon>
        <taxon>Panagrolaimomorpha</taxon>
        <taxon>Strongyloidoidea</taxon>
        <taxon>Steinernematidae</taxon>
        <taxon>Steinernema</taxon>
    </lineage>
</organism>
<evidence type="ECO:0000313" key="2">
    <source>
        <dbReference type="EMBL" id="TKR73798.1"/>
    </source>
</evidence>
<keyword evidence="1" id="KW-0472">Membrane</keyword>
<feature type="transmembrane region" description="Helical" evidence="1">
    <location>
        <begin position="24"/>
        <end position="41"/>
    </location>
</feature>
<evidence type="ECO:0000256" key="1">
    <source>
        <dbReference type="SAM" id="Phobius"/>
    </source>
</evidence>
<evidence type="ECO:0000313" key="3">
    <source>
        <dbReference type="Proteomes" id="UP000298663"/>
    </source>
</evidence>
<reference evidence="2 3" key="2">
    <citation type="journal article" date="2019" name="G3 (Bethesda)">
        <title>Hybrid Assembly of the Genome of the Entomopathogenic Nematode Steinernema carpocapsae Identifies the X-Chromosome.</title>
        <authorList>
            <person name="Serra L."/>
            <person name="Macchietto M."/>
            <person name="Macias-Munoz A."/>
            <person name="McGill C.J."/>
            <person name="Rodriguez I.M."/>
            <person name="Rodriguez B."/>
            <person name="Murad R."/>
            <person name="Mortazavi A."/>
        </authorList>
    </citation>
    <scope>NUCLEOTIDE SEQUENCE [LARGE SCALE GENOMIC DNA]</scope>
    <source>
        <strain evidence="2 3">ALL</strain>
    </source>
</reference>
<keyword evidence="1" id="KW-1133">Transmembrane helix</keyword>
<dbReference type="Proteomes" id="UP000298663">
    <property type="component" value="Unassembled WGS sequence"/>
</dbReference>
<comment type="caution">
    <text evidence="2">The sequence shown here is derived from an EMBL/GenBank/DDBJ whole genome shotgun (WGS) entry which is preliminary data.</text>
</comment>
<sequence>MFDTVVLDFLIDDAHSRLTCFFNSPRLFSFFAFLVFGRRLMTASLLKESKFQCCKRVSPRTITVVIGVLTIASSLFGCFSSQDELSPVFMRTTVTIHNVILIFLAFLLIVGAKNRKPFLLLPYLTYLVILACFVLGIDILTVYGQLNVDWVIKMTHAEVDSSENIEYNTRLDLCTSTIIFSILALILIWFVDVIVTCYATFRQEQILKKATVVIQKI</sequence>
<feature type="transmembrane region" description="Helical" evidence="1">
    <location>
        <begin position="62"/>
        <end position="82"/>
    </location>
</feature>
<feature type="transmembrane region" description="Helical" evidence="1">
    <location>
        <begin position="123"/>
        <end position="144"/>
    </location>
</feature>
<name>A0A4U5MVL6_STECR</name>
<feature type="transmembrane region" description="Helical" evidence="1">
    <location>
        <begin position="178"/>
        <end position="201"/>
    </location>
</feature>
<dbReference type="EMBL" id="AZBU02000006">
    <property type="protein sequence ID" value="TKR73798.1"/>
    <property type="molecule type" value="Genomic_DNA"/>
</dbReference>
<proteinExistence type="predicted"/>
<accession>A0A4U5MVL6</accession>
<reference evidence="2 3" key="1">
    <citation type="journal article" date="2015" name="Genome Biol.">
        <title>Comparative genomics of Steinernema reveals deeply conserved gene regulatory networks.</title>
        <authorList>
            <person name="Dillman A.R."/>
            <person name="Macchietto M."/>
            <person name="Porter C.F."/>
            <person name="Rogers A."/>
            <person name="Williams B."/>
            <person name="Antoshechkin I."/>
            <person name="Lee M.M."/>
            <person name="Goodwin Z."/>
            <person name="Lu X."/>
            <person name="Lewis E.E."/>
            <person name="Goodrich-Blair H."/>
            <person name="Stock S.P."/>
            <person name="Adams B.J."/>
            <person name="Sternberg P.W."/>
            <person name="Mortazavi A."/>
        </authorList>
    </citation>
    <scope>NUCLEOTIDE SEQUENCE [LARGE SCALE GENOMIC DNA]</scope>
    <source>
        <strain evidence="2 3">ALL</strain>
    </source>
</reference>
<feature type="transmembrane region" description="Helical" evidence="1">
    <location>
        <begin position="88"/>
        <end position="111"/>
    </location>
</feature>
<dbReference type="AlphaFoldDB" id="A0A4U5MVL6"/>